<feature type="transmembrane region" description="Helical" evidence="8">
    <location>
        <begin position="12"/>
        <end position="30"/>
    </location>
</feature>
<comment type="subcellular location">
    <subcellularLocation>
        <location evidence="1">Cell membrane</location>
        <topology evidence="1">Single-pass type II membrane protein</topology>
    </subcellularLocation>
</comment>
<keyword evidence="3 8" id="KW-0812">Transmembrane</keyword>
<feature type="domain" description="PpiC" evidence="9">
    <location>
        <begin position="248"/>
        <end position="367"/>
    </location>
</feature>
<accession>A0A6I6MKI8</accession>
<dbReference type="InterPro" id="IPR027304">
    <property type="entry name" value="Trigger_fact/SurA_dom_sf"/>
</dbReference>
<dbReference type="GO" id="GO:0003755">
    <property type="term" value="F:peptidyl-prolyl cis-trans isomerase activity"/>
    <property type="evidence" value="ECO:0007669"/>
    <property type="project" value="UniProtKB-EC"/>
</dbReference>
<evidence type="ECO:0000256" key="5">
    <source>
        <dbReference type="ARBA" id="ARBA00023136"/>
    </source>
</evidence>
<keyword evidence="10" id="KW-0413">Isomerase</keyword>
<keyword evidence="6" id="KW-0143">Chaperone</keyword>
<dbReference type="Pfam" id="PF13145">
    <property type="entry name" value="Rotamase_2"/>
    <property type="match status" value="1"/>
</dbReference>
<protein>
    <submittedName>
        <fullName evidence="10">Peptidyl-prolyl cis-trans isomerase D</fullName>
        <ecNumber evidence="10">5.2.1.8</ecNumber>
    </submittedName>
</protein>
<dbReference type="AlphaFoldDB" id="A0A6I6MKI8"/>
<dbReference type="RefSeq" id="WP_158766071.1">
    <property type="nucleotide sequence ID" value="NZ_CP047045.1"/>
</dbReference>
<organism evidence="10 11">
    <name type="scientific">Terricaulis silvestris</name>
    <dbReference type="NCBI Taxonomy" id="2686094"/>
    <lineage>
        <taxon>Bacteria</taxon>
        <taxon>Pseudomonadati</taxon>
        <taxon>Pseudomonadota</taxon>
        <taxon>Alphaproteobacteria</taxon>
        <taxon>Caulobacterales</taxon>
        <taxon>Caulobacteraceae</taxon>
        <taxon>Terricaulis</taxon>
    </lineage>
</organism>
<evidence type="ECO:0000256" key="2">
    <source>
        <dbReference type="ARBA" id="ARBA00022475"/>
    </source>
</evidence>
<dbReference type="InterPro" id="IPR052029">
    <property type="entry name" value="PpiD_chaperone"/>
</dbReference>
<dbReference type="Proteomes" id="UP000431269">
    <property type="component" value="Chromosome"/>
</dbReference>
<comment type="similarity">
    <text evidence="7">Belongs to the PpiD chaperone family.</text>
</comment>
<name>A0A6I6MKI8_9CAUL</name>
<keyword evidence="4 8" id="KW-1133">Transmembrane helix</keyword>
<evidence type="ECO:0000313" key="11">
    <source>
        <dbReference type="Proteomes" id="UP000431269"/>
    </source>
</evidence>
<keyword evidence="5 8" id="KW-0472">Membrane</keyword>
<evidence type="ECO:0000256" key="8">
    <source>
        <dbReference type="SAM" id="Phobius"/>
    </source>
</evidence>
<keyword evidence="2" id="KW-1003">Cell membrane</keyword>
<evidence type="ECO:0000256" key="1">
    <source>
        <dbReference type="ARBA" id="ARBA00004401"/>
    </source>
</evidence>
<dbReference type="GO" id="GO:0005886">
    <property type="term" value="C:plasma membrane"/>
    <property type="evidence" value="ECO:0007669"/>
    <property type="project" value="UniProtKB-SubCell"/>
</dbReference>
<proteinExistence type="inferred from homology"/>
<dbReference type="EMBL" id="CP047045">
    <property type="protein sequence ID" value="QGZ95189.1"/>
    <property type="molecule type" value="Genomic_DNA"/>
</dbReference>
<evidence type="ECO:0000256" key="6">
    <source>
        <dbReference type="ARBA" id="ARBA00023186"/>
    </source>
</evidence>
<dbReference type="SUPFAM" id="SSF109998">
    <property type="entry name" value="Triger factor/SurA peptide-binding domain-like"/>
    <property type="match status" value="1"/>
</dbReference>
<dbReference type="PANTHER" id="PTHR47529">
    <property type="entry name" value="PEPTIDYL-PROLYL CIS-TRANS ISOMERASE D"/>
    <property type="match status" value="1"/>
</dbReference>
<dbReference type="KEGG" id="tsv:DSM104635_02033"/>
<gene>
    <name evidence="10" type="primary">ppiD</name>
    <name evidence="10" type="ORF">DSM104635_02033</name>
</gene>
<evidence type="ECO:0000259" key="9">
    <source>
        <dbReference type="Pfam" id="PF13145"/>
    </source>
</evidence>
<evidence type="ECO:0000256" key="4">
    <source>
        <dbReference type="ARBA" id="ARBA00022989"/>
    </source>
</evidence>
<evidence type="ECO:0000256" key="7">
    <source>
        <dbReference type="ARBA" id="ARBA00038408"/>
    </source>
</evidence>
<sequence length="637" mass="68736">MLLQFRKLSRGFIASVILGLVGLAMVAFLIPQSGISMPGSANLVQIGARTVTPAQLSRELELTLRGGRANGRNVSQQEAVDAGLHLRLLEGIIGRRAFDNYAQKIGVSASDAQVGERIRSIPAVMNPVTRQFDRAAYDAFLQQLQYNRAEFENDMRGDITREMLMQSLVAGVRAPSSFGAIGLAYQSETRVVSIAEAPLSAAGAIPPPTEAQLQTFWEESQDSLRVPEFRALTLVYARPQDFIARVNIPETRLQEEFEARRAALTQPERRTYVRISAQTEAQANDAAARLGRGERADAVAAALSLQATRGENHARAEVTDANVAAAVFEMRAGAAPRVVRGSLTPWAVVQVQAVTPAVEPSLAAMRDELRQAIAIDEAGSLLNTAINTFEDARASGTPIAEAARQSGLGVVSIPAVEAGGHDAQGNEIEALAGMEELVTTAFATDEGEATDFAPVGDADVIISVDSVTPSFVRPLDDVRPQLTEVWIGRERARRLRDMSQDVIEAVRGGQSFAAAARANRFNMLVSSQQIDRRMASQIPARGLAGQIFADQQGAVVADARADGQAMLVAIVEQINRVDPAEHPEEVEATRLQLQQTLGESFAAALQDEIIRRANPRRNEQLINQTFRQSGDEEAPAQ</sequence>
<dbReference type="PANTHER" id="PTHR47529:SF1">
    <property type="entry name" value="PERIPLASMIC CHAPERONE PPID"/>
    <property type="match status" value="1"/>
</dbReference>
<reference evidence="11" key="1">
    <citation type="submission" date="2019-12" db="EMBL/GenBank/DDBJ databases">
        <title>Complete genome of Terracaulis silvestris 0127_4.</title>
        <authorList>
            <person name="Vieira S."/>
            <person name="Riedel T."/>
            <person name="Sproer C."/>
            <person name="Pascual J."/>
            <person name="Boedeker C."/>
            <person name="Overmann J."/>
        </authorList>
    </citation>
    <scope>NUCLEOTIDE SEQUENCE [LARGE SCALE GENOMIC DNA]</scope>
    <source>
        <strain evidence="11">0127_4</strain>
    </source>
</reference>
<keyword evidence="11" id="KW-1185">Reference proteome</keyword>
<evidence type="ECO:0000313" key="10">
    <source>
        <dbReference type="EMBL" id="QGZ95189.1"/>
    </source>
</evidence>
<dbReference type="InterPro" id="IPR000297">
    <property type="entry name" value="PPIase_PpiC"/>
</dbReference>
<dbReference type="EC" id="5.2.1.8" evidence="10"/>
<evidence type="ECO:0000256" key="3">
    <source>
        <dbReference type="ARBA" id="ARBA00022692"/>
    </source>
</evidence>
<dbReference type="Pfam" id="PF13624">
    <property type="entry name" value="SurA_N_3"/>
    <property type="match status" value="1"/>
</dbReference>
<dbReference type="Gene3D" id="1.10.4030.10">
    <property type="entry name" value="Porin chaperone SurA, peptide-binding domain"/>
    <property type="match status" value="1"/>
</dbReference>